<dbReference type="InterPro" id="IPR039422">
    <property type="entry name" value="MarR/SlyA-like"/>
</dbReference>
<dbReference type="InterPro" id="IPR036388">
    <property type="entry name" value="WH-like_DNA-bd_sf"/>
</dbReference>
<dbReference type="PRINTS" id="PR00598">
    <property type="entry name" value="HTHMARR"/>
</dbReference>
<reference evidence="2" key="1">
    <citation type="submission" date="2023-03" db="EMBL/GenBank/DDBJ databases">
        <title>Actinorhabdospora filicis NBRC 111898.</title>
        <authorList>
            <person name="Ichikawa N."/>
            <person name="Sato H."/>
            <person name="Tonouchi N."/>
        </authorList>
    </citation>
    <scope>NUCLEOTIDE SEQUENCE</scope>
    <source>
        <strain evidence="2">NBRC 111898</strain>
    </source>
</reference>
<dbReference type="PANTHER" id="PTHR33164:SF104">
    <property type="entry name" value="TRANSCRIPTIONAL REGULATORY PROTEIN"/>
    <property type="match status" value="1"/>
</dbReference>
<name>A0A9W6WBL9_9ACTN</name>
<dbReference type="InterPro" id="IPR036390">
    <property type="entry name" value="WH_DNA-bd_sf"/>
</dbReference>
<dbReference type="GO" id="GO:0006950">
    <property type="term" value="P:response to stress"/>
    <property type="evidence" value="ECO:0007669"/>
    <property type="project" value="TreeGrafter"/>
</dbReference>
<dbReference type="AlphaFoldDB" id="A0A9W6WBL9"/>
<evidence type="ECO:0000259" key="1">
    <source>
        <dbReference type="PROSITE" id="PS50995"/>
    </source>
</evidence>
<feature type="domain" description="HTH marR-type" evidence="1">
    <location>
        <begin position="22"/>
        <end position="157"/>
    </location>
</feature>
<dbReference type="SMART" id="SM00347">
    <property type="entry name" value="HTH_MARR"/>
    <property type="match status" value="1"/>
</dbReference>
<comment type="caution">
    <text evidence="2">The sequence shown here is derived from an EMBL/GenBank/DDBJ whole genome shotgun (WGS) entry which is preliminary data.</text>
</comment>
<protein>
    <submittedName>
        <fullName evidence="2">MarR family transcriptional regulator</fullName>
    </submittedName>
</protein>
<accession>A0A9W6WBL9</accession>
<proteinExistence type="predicted"/>
<dbReference type="RefSeq" id="WP_285665337.1">
    <property type="nucleotide sequence ID" value="NZ_BSTX01000003.1"/>
</dbReference>
<evidence type="ECO:0000313" key="2">
    <source>
        <dbReference type="EMBL" id="GLZ80213.1"/>
    </source>
</evidence>
<dbReference type="Proteomes" id="UP001165079">
    <property type="component" value="Unassembled WGS sequence"/>
</dbReference>
<sequence length="159" mass="16885">MDPVDALIAAWRAELPEALGPASELSKRVMLLSARLERATRELLPGLGLTVAGFDIIVSLRRGGPPYRLKPAELARSLVMSSGGTTNVLHQLVARGVVRRVPDPDDARSTWIELTDEGLELARTAVLANTAAHEKVFAEAGQDAVDAAANALRAVFPSA</sequence>
<dbReference type="InterPro" id="IPR000835">
    <property type="entry name" value="HTH_MarR-typ"/>
</dbReference>
<dbReference type="EMBL" id="BSTX01000003">
    <property type="protein sequence ID" value="GLZ80213.1"/>
    <property type="molecule type" value="Genomic_DNA"/>
</dbReference>
<keyword evidence="3" id="KW-1185">Reference proteome</keyword>
<evidence type="ECO:0000313" key="3">
    <source>
        <dbReference type="Proteomes" id="UP001165079"/>
    </source>
</evidence>
<gene>
    <name evidence="2" type="ORF">Afil01_50200</name>
</gene>
<dbReference type="Pfam" id="PF12802">
    <property type="entry name" value="MarR_2"/>
    <property type="match status" value="1"/>
</dbReference>
<organism evidence="2 3">
    <name type="scientific">Actinorhabdospora filicis</name>
    <dbReference type="NCBI Taxonomy" id="1785913"/>
    <lineage>
        <taxon>Bacteria</taxon>
        <taxon>Bacillati</taxon>
        <taxon>Actinomycetota</taxon>
        <taxon>Actinomycetes</taxon>
        <taxon>Micromonosporales</taxon>
        <taxon>Micromonosporaceae</taxon>
        <taxon>Actinorhabdospora</taxon>
    </lineage>
</organism>
<dbReference type="GO" id="GO:0003700">
    <property type="term" value="F:DNA-binding transcription factor activity"/>
    <property type="evidence" value="ECO:0007669"/>
    <property type="project" value="InterPro"/>
</dbReference>
<dbReference type="PANTHER" id="PTHR33164">
    <property type="entry name" value="TRANSCRIPTIONAL REGULATOR, MARR FAMILY"/>
    <property type="match status" value="1"/>
</dbReference>
<dbReference type="PROSITE" id="PS50995">
    <property type="entry name" value="HTH_MARR_2"/>
    <property type="match status" value="1"/>
</dbReference>
<dbReference type="SUPFAM" id="SSF46785">
    <property type="entry name" value="Winged helix' DNA-binding domain"/>
    <property type="match status" value="1"/>
</dbReference>
<dbReference type="Gene3D" id="1.10.10.10">
    <property type="entry name" value="Winged helix-like DNA-binding domain superfamily/Winged helix DNA-binding domain"/>
    <property type="match status" value="1"/>
</dbReference>